<dbReference type="Ensembl" id="ENSMNET00000043587.1">
    <property type="protein sequence ID" value="ENSMNEP00000019347.1"/>
    <property type="gene ID" value="ENSMNEG00000033543.1"/>
</dbReference>
<evidence type="ECO:0000256" key="1">
    <source>
        <dbReference type="SAM" id="MobiDB-lite"/>
    </source>
</evidence>
<protein>
    <submittedName>
        <fullName evidence="2">Uncharacterized protein</fullName>
    </submittedName>
</protein>
<evidence type="ECO:0000313" key="2">
    <source>
        <dbReference type="Ensembl" id="ENSMNEP00000019347.1"/>
    </source>
</evidence>
<feature type="region of interest" description="Disordered" evidence="1">
    <location>
        <begin position="1"/>
        <end position="123"/>
    </location>
</feature>
<keyword evidence="3" id="KW-1185">Reference proteome</keyword>
<dbReference type="Proteomes" id="UP000233120">
    <property type="component" value="Unassembled WGS sequence"/>
</dbReference>
<sequence>MGVARGRPSGVQGPWVVELGFRSRPSQPGGSIRRRQKQRLGGRPAPRNAEIPGGWGRDPPPPSTSPGGPTLSCAGAAPDLPPSPISSPTPQASPAAPSGGPRASRPQPGLAAAETLGVGTGKS</sequence>
<evidence type="ECO:0000313" key="3">
    <source>
        <dbReference type="Proteomes" id="UP000233120"/>
    </source>
</evidence>
<proteinExistence type="predicted"/>
<organism evidence="2 3">
    <name type="scientific">Macaca nemestrina</name>
    <name type="common">Pig-tailed macaque</name>
    <dbReference type="NCBI Taxonomy" id="9545"/>
    <lineage>
        <taxon>Eukaryota</taxon>
        <taxon>Metazoa</taxon>
        <taxon>Chordata</taxon>
        <taxon>Craniata</taxon>
        <taxon>Vertebrata</taxon>
        <taxon>Euteleostomi</taxon>
        <taxon>Mammalia</taxon>
        <taxon>Eutheria</taxon>
        <taxon>Euarchontoglires</taxon>
        <taxon>Primates</taxon>
        <taxon>Haplorrhini</taxon>
        <taxon>Catarrhini</taxon>
        <taxon>Cercopithecidae</taxon>
        <taxon>Cercopithecinae</taxon>
        <taxon>Macaca</taxon>
    </lineage>
</organism>
<dbReference type="OMA" id="WVVELGF"/>
<accession>A0A2K6C6R3</accession>
<name>A0A2K6C6R3_MACNE</name>
<dbReference type="AlphaFoldDB" id="A0A2K6C6R3"/>
<dbReference type="Bgee" id="ENSMNEG00000033543">
    <property type="expression patterns" value="Expressed in cerebellum and 3 other cell types or tissues"/>
</dbReference>
<feature type="compositionally biased region" description="Low complexity" evidence="1">
    <location>
        <begin position="88"/>
        <end position="106"/>
    </location>
</feature>
<reference evidence="2" key="1">
    <citation type="submission" date="2025-08" db="UniProtKB">
        <authorList>
            <consortium name="Ensembl"/>
        </authorList>
    </citation>
    <scope>IDENTIFICATION</scope>
</reference>
<reference evidence="2" key="2">
    <citation type="submission" date="2025-09" db="UniProtKB">
        <authorList>
            <consortium name="Ensembl"/>
        </authorList>
    </citation>
    <scope>IDENTIFICATION</scope>
</reference>
<dbReference type="GeneTree" id="ENSGT00910000147983"/>